<keyword evidence="2" id="KW-1185">Reference proteome</keyword>
<evidence type="ECO:0000313" key="1">
    <source>
        <dbReference type="EMBL" id="NMP30559.1"/>
    </source>
</evidence>
<dbReference type="EMBL" id="JABBXH010000001">
    <property type="protein sequence ID" value="NMP30559.1"/>
    <property type="molecule type" value="Genomic_DNA"/>
</dbReference>
<organism evidence="1 2">
    <name type="scientific">Thalassotalea algicola</name>
    <dbReference type="NCBI Taxonomy" id="2716224"/>
    <lineage>
        <taxon>Bacteria</taxon>
        <taxon>Pseudomonadati</taxon>
        <taxon>Pseudomonadota</taxon>
        <taxon>Gammaproteobacteria</taxon>
        <taxon>Alteromonadales</taxon>
        <taxon>Colwelliaceae</taxon>
        <taxon>Thalassotalea</taxon>
    </lineage>
</organism>
<proteinExistence type="predicted"/>
<comment type="caution">
    <text evidence="1">The sequence shown here is derived from an EMBL/GenBank/DDBJ whole genome shotgun (WGS) entry which is preliminary data.</text>
</comment>
<dbReference type="RefSeq" id="WP_169073855.1">
    <property type="nucleotide sequence ID" value="NZ_JABBXH010000001.1"/>
</dbReference>
<reference evidence="1 2" key="1">
    <citation type="submission" date="2020-04" db="EMBL/GenBank/DDBJ databases">
        <title>Thalassotalea sp. M1531, isolated from the surface of marine red alga.</title>
        <authorList>
            <person name="Pang L."/>
            <person name="Lu D.-C."/>
        </authorList>
    </citation>
    <scope>NUCLEOTIDE SEQUENCE [LARGE SCALE GENOMIC DNA]</scope>
    <source>
        <strain evidence="1 2">M1531</strain>
    </source>
</reference>
<dbReference type="Proteomes" id="UP000568664">
    <property type="component" value="Unassembled WGS sequence"/>
</dbReference>
<dbReference type="AlphaFoldDB" id="A0A7Y0Q510"/>
<gene>
    <name evidence="1" type="ORF">HII17_03195</name>
</gene>
<accession>A0A7Y0Q510</accession>
<evidence type="ECO:0000313" key="2">
    <source>
        <dbReference type="Proteomes" id="UP000568664"/>
    </source>
</evidence>
<sequence>MKNLLILIVFAAVYLHFYPQPELTQWYNEQKETALEIFSDATDTKVRLKSDRIYKDLESRFDEFRDSEIKYLEQITSSRSSVKEYYTDFCSGKRDSKFHVKNQKLVCQTISQYTGLF</sequence>
<protein>
    <submittedName>
        <fullName evidence="1">Uncharacterized protein</fullName>
    </submittedName>
</protein>
<name>A0A7Y0Q510_9GAMM</name>